<gene>
    <name evidence="1" type="ORF">GCM10009788_36800</name>
</gene>
<dbReference type="Proteomes" id="UP001500842">
    <property type="component" value="Unassembled WGS sequence"/>
</dbReference>
<proteinExistence type="predicted"/>
<comment type="caution">
    <text evidence="1">The sequence shown here is derived from an EMBL/GenBank/DDBJ whole genome shotgun (WGS) entry which is preliminary data.</text>
</comment>
<accession>A0ABN2AZP9</accession>
<sequence>MTGGERHRWGDPAEEELIVWSRAVFAAMAALLHEVDDARQLDPLGGFDPTR</sequence>
<keyword evidence="2" id="KW-1185">Reference proteome</keyword>
<reference evidence="1 2" key="1">
    <citation type="journal article" date="2019" name="Int. J. Syst. Evol. Microbiol.">
        <title>The Global Catalogue of Microorganisms (GCM) 10K type strain sequencing project: providing services to taxonomists for standard genome sequencing and annotation.</title>
        <authorList>
            <consortium name="The Broad Institute Genomics Platform"/>
            <consortium name="The Broad Institute Genome Sequencing Center for Infectious Disease"/>
            <person name="Wu L."/>
            <person name="Ma J."/>
        </authorList>
    </citation>
    <scope>NUCLEOTIDE SEQUENCE [LARGE SCALE GENOMIC DNA]</scope>
    <source>
        <strain evidence="1 2">JCM 14942</strain>
    </source>
</reference>
<evidence type="ECO:0000313" key="2">
    <source>
        <dbReference type="Proteomes" id="UP001500842"/>
    </source>
</evidence>
<name>A0ABN2AZP9_9ACTN</name>
<dbReference type="EMBL" id="BAAAOR010000026">
    <property type="protein sequence ID" value="GAA1529994.1"/>
    <property type="molecule type" value="Genomic_DNA"/>
</dbReference>
<evidence type="ECO:0000313" key="1">
    <source>
        <dbReference type="EMBL" id="GAA1529994.1"/>
    </source>
</evidence>
<organism evidence="1 2">
    <name type="scientific">Nocardioides humi</name>
    <dbReference type="NCBI Taxonomy" id="449461"/>
    <lineage>
        <taxon>Bacteria</taxon>
        <taxon>Bacillati</taxon>
        <taxon>Actinomycetota</taxon>
        <taxon>Actinomycetes</taxon>
        <taxon>Propionibacteriales</taxon>
        <taxon>Nocardioidaceae</taxon>
        <taxon>Nocardioides</taxon>
    </lineage>
</organism>
<dbReference type="RefSeq" id="WP_181411064.1">
    <property type="nucleotide sequence ID" value="NZ_BAAAOR010000026.1"/>
</dbReference>
<protein>
    <submittedName>
        <fullName evidence="1">Uncharacterized protein</fullName>
    </submittedName>
</protein>